<feature type="transmembrane region" description="Helical" evidence="1">
    <location>
        <begin position="7"/>
        <end position="26"/>
    </location>
</feature>
<dbReference type="RefSeq" id="WP_005390139.1">
    <property type="nucleotide sequence ID" value="NZ_CP066007.1"/>
</dbReference>
<keyword evidence="1" id="KW-1133">Transmembrane helix</keyword>
<reference evidence="2 4" key="1">
    <citation type="submission" date="2020-12" db="EMBL/GenBank/DDBJ databases">
        <title>FDA dAtabase for Regulatory Grade micrObial Sequences (FDA-ARGOS): Supporting development and validation of Infectious Disease Dx tests.</title>
        <authorList>
            <person name="Sproer C."/>
            <person name="Gronow S."/>
            <person name="Severitt S."/>
            <person name="Schroder I."/>
            <person name="Tallon L."/>
            <person name="Sadzewicz L."/>
            <person name="Zhao X."/>
            <person name="Boylan J."/>
            <person name="Ott S."/>
            <person name="Bowen H."/>
            <person name="Vavikolanu K."/>
            <person name="Mehta A."/>
            <person name="Aluvathingal J."/>
            <person name="Nadendla S."/>
            <person name="Lowell S."/>
            <person name="Myers T."/>
            <person name="Yan Y."/>
            <person name="Sichtig H."/>
        </authorList>
    </citation>
    <scope>NUCLEOTIDE SEQUENCE [LARGE SCALE GENOMIC DNA]</scope>
    <source>
        <strain evidence="2 4">FDAARGOS_1053</strain>
        <strain evidence="3">FDAARGOS_1191</strain>
    </source>
</reference>
<dbReference type="EMBL" id="CP069534">
    <property type="protein sequence ID" value="QRP71707.1"/>
    <property type="molecule type" value="Genomic_DNA"/>
</dbReference>
<organism evidence="2 4">
    <name type="scientific">Corynebacterium glucuronolyticum</name>
    <dbReference type="NCBI Taxonomy" id="39791"/>
    <lineage>
        <taxon>Bacteria</taxon>
        <taxon>Bacillati</taxon>
        <taxon>Actinomycetota</taxon>
        <taxon>Actinomycetes</taxon>
        <taxon>Mycobacteriales</taxon>
        <taxon>Corynebacteriaceae</taxon>
        <taxon>Corynebacterium</taxon>
    </lineage>
</organism>
<evidence type="ECO:0000313" key="3">
    <source>
        <dbReference type="EMBL" id="QRP71707.1"/>
    </source>
</evidence>
<dbReference type="Proteomes" id="UP000617681">
    <property type="component" value="Chromosome"/>
</dbReference>
<name>A0A7T4JUE8_9CORY</name>
<dbReference type="Proteomes" id="UP000596145">
    <property type="component" value="Chromosome"/>
</dbReference>
<proteinExistence type="predicted"/>
<dbReference type="GeneID" id="92760016"/>
<sequence>MLAERMLPFIWLRLVVLIGFTIFVAVKSMWVVTLIAVALTAWTVFQLTYTYRNLSQ</sequence>
<protein>
    <submittedName>
        <fullName evidence="2">Uncharacterized protein</fullName>
    </submittedName>
</protein>
<keyword evidence="1" id="KW-0472">Membrane</keyword>
<evidence type="ECO:0000313" key="4">
    <source>
        <dbReference type="Proteomes" id="UP000596145"/>
    </source>
</evidence>
<dbReference type="AlphaFoldDB" id="A0A7T4JUE8"/>
<gene>
    <name evidence="2" type="ORF">I6I10_09825</name>
    <name evidence="3" type="ORF">I6J21_06315</name>
</gene>
<accession>A0A7T4JUE8</accession>
<feature type="transmembrane region" description="Helical" evidence="1">
    <location>
        <begin position="32"/>
        <end position="51"/>
    </location>
</feature>
<evidence type="ECO:0000313" key="2">
    <source>
        <dbReference type="EMBL" id="QQB45779.1"/>
    </source>
</evidence>
<keyword evidence="1" id="KW-0812">Transmembrane</keyword>
<dbReference type="EMBL" id="CP066007">
    <property type="protein sequence ID" value="QQB45779.1"/>
    <property type="molecule type" value="Genomic_DNA"/>
</dbReference>
<evidence type="ECO:0000256" key="1">
    <source>
        <dbReference type="SAM" id="Phobius"/>
    </source>
</evidence>